<protein>
    <submittedName>
        <fullName evidence="7">Fimbrial protein</fullName>
    </submittedName>
</protein>
<dbReference type="PANTHER" id="PTHR33420">
    <property type="entry name" value="FIMBRIAL SUBUNIT ELFA-RELATED"/>
    <property type="match status" value="1"/>
</dbReference>
<dbReference type="AlphaFoldDB" id="A0A5Y2QMJ4"/>
<dbReference type="Gene3D" id="2.60.40.1090">
    <property type="entry name" value="Fimbrial-type adhesion domain"/>
    <property type="match status" value="1"/>
</dbReference>
<evidence type="ECO:0000256" key="5">
    <source>
        <dbReference type="SAM" id="SignalP"/>
    </source>
</evidence>
<comment type="subcellular location">
    <subcellularLocation>
        <location evidence="1">Fimbrium</location>
    </subcellularLocation>
</comment>
<reference evidence="7" key="1">
    <citation type="submission" date="2019-07" db="EMBL/GenBank/DDBJ databases">
        <authorList>
            <consortium name="GenomeTrakr network: Whole genome sequencing for foodborne pathogen traceback"/>
        </authorList>
    </citation>
    <scope>NUCLEOTIDE SEQUENCE [LARGE SCALE GENOMIC DNA]</scope>
    <source>
        <strain evidence="7">FDA00014297</strain>
    </source>
</reference>
<proteinExistence type="inferred from homology"/>
<dbReference type="EMBL" id="AAILJL010000012">
    <property type="protein sequence ID" value="ECF4923578.1"/>
    <property type="molecule type" value="Genomic_DNA"/>
</dbReference>
<name>A0A5Y2QMJ4_SALER</name>
<organism evidence="7">
    <name type="scientific">Salmonella enterica subsp. arizonae</name>
    <dbReference type="NCBI Taxonomy" id="59203"/>
    <lineage>
        <taxon>Bacteria</taxon>
        <taxon>Pseudomonadati</taxon>
        <taxon>Pseudomonadota</taxon>
        <taxon>Gammaproteobacteria</taxon>
        <taxon>Enterobacterales</taxon>
        <taxon>Enterobacteriaceae</taxon>
        <taxon>Salmonella</taxon>
    </lineage>
</organism>
<dbReference type="GO" id="GO:0009289">
    <property type="term" value="C:pilus"/>
    <property type="evidence" value="ECO:0007669"/>
    <property type="project" value="UniProtKB-SubCell"/>
</dbReference>
<feature type="chain" id="PRO_5024895272" evidence="5">
    <location>
        <begin position="20"/>
        <end position="192"/>
    </location>
</feature>
<dbReference type="Pfam" id="PF00419">
    <property type="entry name" value="Fimbrial"/>
    <property type="match status" value="1"/>
</dbReference>
<evidence type="ECO:0000256" key="2">
    <source>
        <dbReference type="ARBA" id="ARBA00006671"/>
    </source>
</evidence>
<feature type="domain" description="Fimbrial-type adhesion" evidence="6">
    <location>
        <begin position="24"/>
        <end position="192"/>
    </location>
</feature>
<evidence type="ECO:0000256" key="4">
    <source>
        <dbReference type="ARBA" id="ARBA00023263"/>
    </source>
</evidence>
<dbReference type="InterPro" id="IPR036937">
    <property type="entry name" value="Adhesion_dom_fimbrial_sf"/>
</dbReference>
<keyword evidence="4" id="KW-0281">Fimbrium</keyword>
<dbReference type="InterPro" id="IPR000259">
    <property type="entry name" value="Adhesion_dom_fimbrial"/>
</dbReference>
<evidence type="ECO:0000256" key="1">
    <source>
        <dbReference type="ARBA" id="ARBA00004561"/>
    </source>
</evidence>
<sequence length="192" mass="19782">MKKTLLATVLVMVSGSALAIDGQIDFYGRVAPGTCETHIVNKNGTSIIGDGEVRLQTAQIADITSAVQANTVGAKAEDFAITANCQGASKSLELTMSSPAYAANDGTLKNNTNVTVGGSAAATNVNIAVHDVTSGTPALVKMNDASDAHILDLSGASEGTYYFKASYVRADGSKDVTDGHVTTNALYTITYK</sequence>
<comment type="similarity">
    <text evidence="2">Belongs to the fimbrial protein family.</text>
</comment>
<dbReference type="PANTHER" id="PTHR33420:SF3">
    <property type="entry name" value="FIMBRIAL SUBUNIT ELFA"/>
    <property type="match status" value="1"/>
</dbReference>
<dbReference type="SUPFAM" id="SSF49401">
    <property type="entry name" value="Bacterial adhesins"/>
    <property type="match status" value="1"/>
</dbReference>
<evidence type="ECO:0000313" key="7">
    <source>
        <dbReference type="EMBL" id="ECF4923578.1"/>
    </source>
</evidence>
<dbReference type="Proteomes" id="UP000839641">
    <property type="component" value="Unassembled WGS sequence"/>
</dbReference>
<gene>
    <name evidence="7" type="ORF">FLP03_15535</name>
</gene>
<dbReference type="InterPro" id="IPR008966">
    <property type="entry name" value="Adhesion_dom_sf"/>
</dbReference>
<feature type="signal peptide" evidence="5">
    <location>
        <begin position="1"/>
        <end position="19"/>
    </location>
</feature>
<comment type="caution">
    <text evidence="7">The sequence shown here is derived from an EMBL/GenBank/DDBJ whole genome shotgun (WGS) entry which is preliminary data.</text>
</comment>
<dbReference type="InterPro" id="IPR050263">
    <property type="entry name" value="Bact_Fimbrial_Adh_Pro"/>
</dbReference>
<evidence type="ECO:0000259" key="6">
    <source>
        <dbReference type="Pfam" id="PF00419"/>
    </source>
</evidence>
<accession>A0A5Y2QMJ4</accession>
<evidence type="ECO:0000256" key="3">
    <source>
        <dbReference type="ARBA" id="ARBA00022729"/>
    </source>
</evidence>
<dbReference type="GO" id="GO:0043709">
    <property type="term" value="P:cell adhesion involved in single-species biofilm formation"/>
    <property type="evidence" value="ECO:0007669"/>
    <property type="project" value="TreeGrafter"/>
</dbReference>
<keyword evidence="3 5" id="KW-0732">Signal</keyword>